<evidence type="ECO:0000313" key="1">
    <source>
        <dbReference type="EMBL" id="CAI2365219.1"/>
    </source>
</evidence>
<keyword evidence="2" id="KW-1185">Reference proteome</keyword>
<comment type="caution">
    <text evidence="1">The sequence shown here is derived from an EMBL/GenBank/DDBJ whole genome shotgun (WGS) entry which is preliminary data.</text>
</comment>
<dbReference type="EMBL" id="CAMPGE010006376">
    <property type="protein sequence ID" value="CAI2365219.1"/>
    <property type="molecule type" value="Genomic_DNA"/>
</dbReference>
<gene>
    <name evidence="1" type="ORF">ECRASSUSDP1_LOCUS6569</name>
</gene>
<sequence>MYEEENRGYLSHMIVNKEPLSIVFPEEKYKVDNNMQSYEQAQSKITKKTFKPCFKDYKSVANGIQVKNQIACPIFNPNYEKDQNQSTLGHSQKEDSLQKRLFAVVQIEKPSINDISNNSLPFLILRTIANYLSLAITKIVEEKESVLDEERAISILHHFRDLTHLTHLPEIWERITEYIPKIFNCKRCAFFIKDNCEENKDDEKIWTITSLGEDVTRKEIKFIRGKVVYPCHVGYTGHAIQTKKPLFYLHPKLRDIGYEEPECMIEEEIDNFFQEAELECVLFYPLIDHKGKMQGVIQLSNFNHGPFSITQRQMKEIGITCELIGTSLHNLREITEIMICCTNLYDKIQGIYEKVVEKLADYLEQIEGDIIESIRNISTCVKDICDIQKYKMFKDRILLNTYAEYEVEEKRREKLKIKILRKNKNKEDTKTDATK</sequence>
<dbReference type="InterPro" id="IPR029016">
    <property type="entry name" value="GAF-like_dom_sf"/>
</dbReference>
<accession>A0AAD1X8U9</accession>
<protein>
    <recommendedName>
        <fullName evidence="3">GAF domain-containing protein</fullName>
    </recommendedName>
</protein>
<dbReference type="AlphaFoldDB" id="A0AAD1X8U9"/>
<organism evidence="1 2">
    <name type="scientific">Euplotes crassus</name>
    <dbReference type="NCBI Taxonomy" id="5936"/>
    <lineage>
        <taxon>Eukaryota</taxon>
        <taxon>Sar</taxon>
        <taxon>Alveolata</taxon>
        <taxon>Ciliophora</taxon>
        <taxon>Intramacronucleata</taxon>
        <taxon>Spirotrichea</taxon>
        <taxon>Hypotrichia</taxon>
        <taxon>Euplotida</taxon>
        <taxon>Euplotidae</taxon>
        <taxon>Moneuplotes</taxon>
    </lineage>
</organism>
<proteinExistence type="predicted"/>
<dbReference type="Gene3D" id="3.30.450.40">
    <property type="match status" value="1"/>
</dbReference>
<name>A0AAD1X8U9_EUPCR</name>
<dbReference type="SUPFAM" id="SSF55781">
    <property type="entry name" value="GAF domain-like"/>
    <property type="match status" value="1"/>
</dbReference>
<evidence type="ECO:0000313" key="2">
    <source>
        <dbReference type="Proteomes" id="UP001295684"/>
    </source>
</evidence>
<reference evidence="1" key="1">
    <citation type="submission" date="2023-07" db="EMBL/GenBank/DDBJ databases">
        <authorList>
            <consortium name="AG Swart"/>
            <person name="Singh M."/>
            <person name="Singh A."/>
            <person name="Seah K."/>
            <person name="Emmerich C."/>
        </authorList>
    </citation>
    <scope>NUCLEOTIDE SEQUENCE</scope>
    <source>
        <strain evidence="1">DP1</strain>
    </source>
</reference>
<evidence type="ECO:0008006" key="3">
    <source>
        <dbReference type="Google" id="ProtNLM"/>
    </source>
</evidence>
<dbReference type="Proteomes" id="UP001295684">
    <property type="component" value="Unassembled WGS sequence"/>
</dbReference>